<comment type="caution">
    <text evidence="1">The sequence shown here is derived from an EMBL/GenBank/DDBJ whole genome shotgun (WGS) entry which is preliminary data.</text>
</comment>
<reference evidence="1" key="1">
    <citation type="submission" date="2020-10" db="EMBL/GenBank/DDBJ databases">
        <authorList>
            <person name="Han B."/>
            <person name="Lu T."/>
            <person name="Zhao Q."/>
            <person name="Huang X."/>
            <person name="Zhao Y."/>
        </authorList>
    </citation>
    <scope>NUCLEOTIDE SEQUENCE</scope>
</reference>
<dbReference type="EMBL" id="CAJGYO010000003">
    <property type="protein sequence ID" value="CAD6216519.1"/>
    <property type="molecule type" value="Genomic_DNA"/>
</dbReference>
<evidence type="ECO:0000313" key="1">
    <source>
        <dbReference type="EMBL" id="CAD6216519.1"/>
    </source>
</evidence>
<proteinExistence type="predicted"/>
<sequence length="112" mass="12189">MSDAHQAPVSEKQEIDLFFGEVPVSPDRAQLGDDSTPLVDGAVEDLGADGDSVEDPIREDLLRRRRLTLAPPPISYQPRLKIENRQKSIGKGAVSQTPSIDNQLIVEEAPAC</sequence>
<dbReference type="Proteomes" id="UP000604825">
    <property type="component" value="Unassembled WGS sequence"/>
</dbReference>
<gene>
    <name evidence="1" type="ORF">NCGR_LOCUS10707</name>
</gene>
<keyword evidence="2" id="KW-1185">Reference proteome</keyword>
<accession>A0A811N466</accession>
<evidence type="ECO:0000313" key="2">
    <source>
        <dbReference type="Proteomes" id="UP000604825"/>
    </source>
</evidence>
<protein>
    <submittedName>
        <fullName evidence="1">Uncharacterized protein</fullName>
    </submittedName>
</protein>
<organism evidence="1 2">
    <name type="scientific">Miscanthus lutarioriparius</name>
    <dbReference type="NCBI Taxonomy" id="422564"/>
    <lineage>
        <taxon>Eukaryota</taxon>
        <taxon>Viridiplantae</taxon>
        <taxon>Streptophyta</taxon>
        <taxon>Embryophyta</taxon>
        <taxon>Tracheophyta</taxon>
        <taxon>Spermatophyta</taxon>
        <taxon>Magnoliopsida</taxon>
        <taxon>Liliopsida</taxon>
        <taxon>Poales</taxon>
        <taxon>Poaceae</taxon>
        <taxon>PACMAD clade</taxon>
        <taxon>Panicoideae</taxon>
        <taxon>Andropogonodae</taxon>
        <taxon>Andropogoneae</taxon>
        <taxon>Saccharinae</taxon>
        <taxon>Miscanthus</taxon>
    </lineage>
</organism>
<dbReference type="AlphaFoldDB" id="A0A811N466"/>
<name>A0A811N466_9POAL</name>